<evidence type="ECO:0000313" key="2">
    <source>
        <dbReference type="Proteomes" id="UP001060085"/>
    </source>
</evidence>
<keyword evidence="2" id="KW-1185">Reference proteome</keyword>
<protein>
    <submittedName>
        <fullName evidence="1">Uncharacterized protein</fullName>
    </submittedName>
</protein>
<sequence>MLPGKFQWIEELTNLDNSFPLSLDQKEEMLHFSAVFMYNIWMTRNKLRLGDKIETWEVIGKSIQVQASRYWRAALNRKLKKAKGEFGWEELERREEKGKEKKGGEERKERERNGRGKYDFPPNSFFPGNPRLDSEKAQILPANSFLPKICLKHISSSPRSQPLSEEESQFSVEGLSKESSLNLLEVDELLSCSSMVEDKNKILEEPYLFHRNRQLVGAEITIKEGGIKMEMMKWTATMDDTLVQALLNQHYAGNRVEGTFPPLAYSNIIKELKRTIKSMKTLKERVNECYDIFKNGRLSAFAWNPITKLWTAEPEVWDDLLRENPLAEKWKNKPISNYESMEELFAKDHATGEGDTTAKVKQKRWESEENGQQVNSIDEIDHLVSQNVIQLEEFAATPRSMNAQQQKKSDVQSCKKMKMLNDEKFDISLLCYNSESKKRKISNDEEEFDGLKGALHTVAEAIREDNSVMEKSRPNAYSEEDIFKQLVAIGIKSCIFSRYMGVDVYMVDNELILKEEEFKTEERV</sequence>
<name>A0ACC0BYQ2_CATRO</name>
<evidence type="ECO:0000313" key="1">
    <source>
        <dbReference type="EMBL" id="KAI5677727.1"/>
    </source>
</evidence>
<comment type="caution">
    <text evidence="1">The sequence shown here is derived from an EMBL/GenBank/DDBJ whole genome shotgun (WGS) entry which is preliminary data.</text>
</comment>
<gene>
    <name evidence="1" type="ORF">M9H77_08677</name>
</gene>
<reference evidence="2" key="1">
    <citation type="journal article" date="2023" name="Nat. Plants">
        <title>Single-cell RNA sequencing provides a high-resolution roadmap for understanding the multicellular compartmentation of specialized metabolism.</title>
        <authorList>
            <person name="Sun S."/>
            <person name="Shen X."/>
            <person name="Li Y."/>
            <person name="Li Y."/>
            <person name="Wang S."/>
            <person name="Li R."/>
            <person name="Zhang H."/>
            <person name="Shen G."/>
            <person name="Guo B."/>
            <person name="Wei J."/>
            <person name="Xu J."/>
            <person name="St-Pierre B."/>
            <person name="Chen S."/>
            <person name="Sun C."/>
        </authorList>
    </citation>
    <scope>NUCLEOTIDE SEQUENCE [LARGE SCALE GENOMIC DNA]</scope>
</reference>
<dbReference type="Proteomes" id="UP001060085">
    <property type="component" value="Linkage Group LG02"/>
</dbReference>
<organism evidence="1 2">
    <name type="scientific">Catharanthus roseus</name>
    <name type="common">Madagascar periwinkle</name>
    <name type="synonym">Vinca rosea</name>
    <dbReference type="NCBI Taxonomy" id="4058"/>
    <lineage>
        <taxon>Eukaryota</taxon>
        <taxon>Viridiplantae</taxon>
        <taxon>Streptophyta</taxon>
        <taxon>Embryophyta</taxon>
        <taxon>Tracheophyta</taxon>
        <taxon>Spermatophyta</taxon>
        <taxon>Magnoliopsida</taxon>
        <taxon>eudicotyledons</taxon>
        <taxon>Gunneridae</taxon>
        <taxon>Pentapetalae</taxon>
        <taxon>asterids</taxon>
        <taxon>lamiids</taxon>
        <taxon>Gentianales</taxon>
        <taxon>Apocynaceae</taxon>
        <taxon>Rauvolfioideae</taxon>
        <taxon>Vinceae</taxon>
        <taxon>Catharanthinae</taxon>
        <taxon>Catharanthus</taxon>
    </lineage>
</organism>
<accession>A0ACC0BYQ2</accession>
<dbReference type="EMBL" id="CM044702">
    <property type="protein sequence ID" value="KAI5677727.1"/>
    <property type="molecule type" value="Genomic_DNA"/>
</dbReference>
<proteinExistence type="predicted"/>